<sequence>MSCTVPKALKWAWELVGSGLSNTSKMPGFSYSLPTEACGVGAVLSNVPDSPCSKCYAKRGNYRWPNVKRVLAARLASLADERWVEAMVALINYTSLERRGKRSKYFRWHDSGDLQSPAHLEAIFEVCRQTPGVHHYLPTKEYRLIKENAHQVPDNLVIRVSAPRWDQGPVNVGLGTTSTVHRDSPPVGFECPSRDQDHRCGDCRACWDRSIP</sequence>
<dbReference type="AlphaFoldDB" id="A0A0F9GIT4"/>
<proteinExistence type="predicted"/>
<accession>A0A0F9GIT4</accession>
<dbReference type="EMBL" id="LAZR01026243">
    <property type="protein sequence ID" value="KKL69335.1"/>
    <property type="molecule type" value="Genomic_DNA"/>
</dbReference>
<organism evidence="2">
    <name type="scientific">marine sediment metagenome</name>
    <dbReference type="NCBI Taxonomy" id="412755"/>
    <lineage>
        <taxon>unclassified sequences</taxon>
        <taxon>metagenomes</taxon>
        <taxon>ecological metagenomes</taxon>
    </lineage>
</organism>
<evidence type="ECO:0000313" key="2">
    <source>
        <dbReference type="EMBL" id="KKL69335.1"/>
    </source>
</evidence>
<name>A0A0F9GIT4_9ZZZZ</name>
<comment type="caution">
    <text evidence="2">The sequence shown here is derived from an EMBL/GenBank/DDBJ whole genome shotgun (WGS) entry which is preliminary data.</text>
</comment>
<feature type="non-terminal residue" evidence="2">
    <location>
        <position position="212"/>
    </location>
</feature>
<protein>
    <recommendedName>
        <fullName evidence="1">Gene product 88 domain-containing protein</fullName>
    </recommendedName>
</protein>
<dbReference type="Pfam" id="PF17338">
    <property type="entry name" value="GP88"/>
    <property type="match status" value="1"/>
</dbReference>
<evidence type="ECO:0000259" key="1">
    <source>
        <dbReference type="Pfam" id="PF17338"/>
    </source>
</evidence>
<reference evidence="2" key="1">
    <citation type="journal article" date="2015" name="Nature">
        <title>Complex archaea that bridge the gap between prokaryotes and eukaryotes.</title>
        <authorList>
            <person name="Spang A."/>
            <person name="Saw J.H."/>
            <person name="Jorgensen S.L."/>
            <person name="Zaremba-Niedzwiedzka K."/>
            <person name="Martijn J."/>
            <person name="Lind A.E."/>
            <person name="van Eijk R."/>
            <person name="Schleper C."/>
            <person name="Guy L."/>
            <person name="Ettema T.J."/>
        </authorList>
    </citation>
    <scope>NUCLEOTIDE SEQUENCE</scope>
</reference>
<gene>
    <name evidence="2" type="ORF">LCGC14_2116030</name>
</gene>
<dbReference type="InterPro" id="IPR020290">
    <property type="entry name" value="Gp88"/>
</dbReference>
<feature type="domain" description="Gene product 88" evidence="1">
    <location>
        <begin position="25"/>
        <end position="162"/>
    </location>
</feature>